<evidence type="ECO:0008006" key="3">
    <source>
        <dbReference type="Google" id="ProtNLM"/>
    </source>
</evidence>
<sequence length="147" mass="16864">MKREEVLNRIIEEHTKVIENLKNSVNRFQSASDLDENDTLDPDDFARQTEAKDLQLRFKQMLDEAEKVHVFALAEKNKEHDVVEDGAILETDTTLFFIGLSLPHFTFEGKEVFCITKDAAIYQSILGKKVGDKFELGEETLQIVAIY</sequence>
<gene>
    <name evidence="1" type="ORF">ACFOOI_21290</name>
</gene>
<dbReference type="EMBL" id="JBHRYQ010000001">
    <property type="protein sequence ID" value="MFC3813214.1"/>
    <property type="molecule type" value="Genomic_DNA"/>
</dbReference>
<dbReference type="Proteomes" id="UP001595616">
    <property type="component" value="Unassembled WGS sequence"/>
</dbReference>
<keyword evidence="2" id="KW-1185">Reference proteome</keyword>
<reference evidence="2" key="1">
    <citation type="journal article" date="2019" name="Int. J. Syst. Evol. Microbiol.">
        <title>The Global Catalogue of Microorganisms (GCM) 10K type strain sequencing project: providing services to taxonomists for standard genome sequencing and annotation.</title>
        <authorList>
            <consortium name="The Broad Institute Genomics Platform"/>
            <consortium name="The Broad Institute Genome Sequencing Center for Infectious Disease"/>
            <person name="Wu L."/>
            <person name="Ma J."/>
        </authorList>
    </citation>
    <scope>NUCLEOTIDE SEQUENCE [LARGE SCALE GENOMIC DNA]</scope>
    <source>
        <strain evidence="2">CECT 7956</strain>
    </source>
</reference>
<dbReference type="RefSeq" id="WP_379840118.1">
    <property type="nucleotide sequence ID" value="NZ_JBHRYQ010000001.1"/>
</dbReference>
<evidence type="ECO:0000313" key="2">
    <source>
        <dbReference type="Proteomes" id="UP001595616"/>
    </source>
</evidence>
<evidence type="ECO:0000313" key="1">
    <source>
        <dbReference type="EMBL" id="MFC3813214.1"/>
    </source>
</evidence>
<proteinExistence type="predicted"/>
<name>A0ABV7Z379_9BACT</name>
<comment type="caution">
    <text evidence="1">The sequence shown here is derived from an EMBL/GenBank/DDBJ whole genome shotgun (WGS) entry which is preliminary data.</text>
</comment>
<accession>A0ABV7Z379</accession>
<protein>
    <recommendedName>
        <fullName evidence="3">Transcription elongation factor</fullName>
    </recommendedName>
</protein>
<organism evidence="1 2">
    <name type="scientific">Lacihabitans lacunae</name>
    <dbReference type="NCBI Taxonomy" id="1028214"/>
    <lineage>
        <taxon>Bacteria</taxon>
        <taxon>Pseudomonadati</taxon>
        <taxon>Bacteroidota</taxon>
        <taxon>Cytophagia</taxon>
        <taxon>Cytophagales</taxon>
        <taxon>Leadbetterellaceae</taxon>
        <taxon>Lacihabitans</taxon>
    </lineage>
</organism>